<comment type="caution">
    <text evidence="5">The sequence shown here is derived from an EMBL/GenBank/DDBJ whole genome shotgun (WGS) entry which is preliminary data.</text>
</comment>
<dbReference type="GO" id="GO:0046872">
    <property type="term" value="F:metal ion binding"/>
    <property type="evidence" value="ECO:0007669"/>
    <property type="project" value="UniProtKB-KW"/>
</dbReference>
<dbReference type="GO" id="GO:0004065">
    <property type="term" value="F:arylsulfatase activity"/>
    <property type="evidence" value="ECO:0007669"/>
    <property type="project" value="UniProtKB-EC"/>
</dbReference>
<dbReference type="InterPro" id="IPR024607">
    <property type="entry name" value="Sulfatase_CS"/>
</dbReference>
<comment type="similarity">
    <text evidence="1">Belongs to the sulfatase family.</text>
</comment>
<dbReference type="EC" id="3.1.6.1" evidence="5"/>
<dbReference type="SUPFAM" id="SSF53649">
    <property type="entry name" value="Alkaline phosphatase-like"/>
    <property type="match status" value="1"/>
</dbReference>
<evidence type="ECO:0000313" key="5">
    <source>
        <dbReference type="EMBL" id="MBT9811145.1"/>
    </source>
</evidence>
<dbReference type="RefSeq" id="WP_117450732.1">
    <property type="nucleotide sequence ID" value="NZ_CABJDD010000003.1"/>
</dbReference>
<dbReference type="Proteomes" id="UP000708338">
    <property type="component" value="Unassembled WGS sequence"/>
</dbReference>
<feature type="domain" description="Sulfatase N-terminal" evidence="4">
    <location>
        <begin position="4"/>
        <end position="363"/>
    </location>
</feature>
<evidence type="ECO:0000259" key="4">
    <source>
        <dbReference type="Pfam" id="PF00884"/>
    </source>
</evidence>
<evidence type="ECO:0000256" key="3">
    <source>
        <dbReference type="ARBA" id="ARBA00022801"/>
    </source>
</evidence>
<evidence type="ECO:0000256" key="2">
    <source>
        <dbReference type="ARBA" id="ARBA00022723"/>
    </source>
</evidence>
<dbReference type="GO" id="GO:0005737">
    <property type="term" value="C:cytoplasm"/>
    <property type="evidence" value="ECO:0007669"/>
    <property type="project" value="TreeGrafter"/>
</dbReference>
<dbReference type="EMBL" id="WQPS01000019">
    <property type="protein sequence ID" value="MBT9811145.1"/>
    <property type="molecule type" value="Genomic_DNA"/>
</dbReference>
<keyword evidence="3 5" id="KW-0378">Hydrolase</keyword>
<evidence type="ECO:0000256" key="1">
    <source>
        <dbReference type="ARBA" id="ARBA00008779"/>
    </source>
</evidence>
<dbReference type="PANTHER" id="PTHR45953:SF1">
    <property type="entry name" value="IDURONATE 2-SULFATASE"/>
    <property type="match status" value="1"/>
</dbReference>
<name>A0AA41FGU8_9FIRM</name>
<dbReference type="PROSITE" id="PS00149">
    <property type="entry name" value="SULFATASE_2"/>
    <property type="match status" value="1"/>
</dbReference>
<dbReference type="AlphaFoldDB" id="A0AA41FGU8"/>
<gene>
    <name evidence="5" type="ORF">GPL26_16080</name>
</gene>
<dbReference type="Gene3D" id="3.40.720.10">
    <property type="entry name" value="Alkaline Phosphatase, subunit A"/>
    <property type="match status" value="1"/>
</dbReference>
<dbReference type="InterPro" id="IPR000917">
    <property type="entry name" value="Sulfatase_N"/>
</dbReference>
<keyword evidence="2" id="KW-0479">Metal-binding</keyword>
<sequence length="482" mass="55481">MERPNIVLITVDQMRRDCMGISGHPVVETPNLDMMKKNGYQFTRAYSAVPSCIPARAALMTGTSQRTHKRVGYEDGVPWNYPCTLASEFARGGYHTQCIGKMHVYPERNLCGFHNVVLHDGYLEFDRDQGLPQTESHQQHDDYLLWLKRRKGVDADLMDSGLECNSWMARPFPYEEQYHPTNWCISESIDFLRRRDTTKPFFLYTSLVRPHSPLDPPGYYMDLYMRQDLPEPVEGDWADKEDPDNEALNINAKKGVLSKHTLKRAQAAYYGHITHIDQQLRRLIQAVSEYGLLEDTVFVFLSDHGDMMGDHHLFRKALPYEGSAGIPLLVYDPGDLLGGKRNRAVDCLTEIRDVMPTLLDIAGLPIPASVEGASLLPVMRGKRSQVRDHLHGEHAYGVDSSHYIVTDRDKYIWYSQTGREQYFDLRSDPRELFDLIGNTERQERIRYLRQCLIRELSQRQEGYSDGQRLQVGRAPVNTLERV</sequence>
<dbReference type="Pfam" id="PF00884">
    <property type="entry name" value="Sulfatase"/>
    <property type="match status" value="1"/>
</dbReference>
<dbReference type="PANTHER" id="PTHR45953">
    <property type="entry name" value="IDURONATE 2-SULFATASE"/>
    <property type="match status" value="1"/>
</dbReference>
<proteinExistence type="inferred from homology"/>
<dbReference type="InterPro" id="IPR017850">
    <property type="entry name" value="Alkaline_phosphatase_core_sf"/>
</dbReference>
<evidence type="ECO:0000313" key="6">
    <source>
        <dbReference type="Proteomes" id="UP000708338"/>
    </source>
</evidence>
<dbReference type="NCBIfam" id="NF010322">
    <property type="entry name" value="PRK13759.1"/>
    <property type="match status" value="1"/>
</dbReference>
<reference evidence="5" key="1">
    <citation type="journal article" date="2021" name="Gut Microbes">
        <title>A synthetic consortium of 100 gut commensals modulates the composition and function in a colon model of the microbiome of elderly subjects.</title>
        <authorList>
            <person name="Perez M."/>
            <person name="Ntemiri A."/>
            <person name="Tan H."/>
            <person name="Harris H.M.B."/>
            <person name="Roager H.M."/>
            <person name="Ribiere C."/>
            <person name="O'Toole P.W."/>
        </authorList>
    </citation>
    <scope>NUCLEOTIDE SEQUENCE</scope>
    <source>
        <strain evidence="5">MCC335</strain>
    </source>
</reference>
<organism evidence="5 6">
    <name type="scientific">Enterocloster citroniae</name>
    <dbReference type="NCBI Taxonomy" id="358743"/>
    <lineage>
        <taxon>Bacteria</taxon>
        <taxon>Bacillati</taxon>
        <taxon>Bacillota</taxon>
        <taxon>Clostridia</taxon>
        <taxon>Lachnospirales</taxon>
        <taxon>Lachnospiraceae</taxon>
        <taxon>Enterocloster</taxon>
    </lineage>
</organism>
<protein>
    <submittedName>
        <fullName evidence="5">Arylsulfatase</fullName>
        <ecNumber evidence="5">3.1.6.1</ecNumber>
    </submittedName>
</protein>
<accession>A0AA41FGU8</accession>